<name>E0UIN4_GLOV7</name>
<dbReference type="PANTHER" id="PTHR43081:SF1">
    <property type="entry name" value="ADENYLATE CYCLASE, TERMINAL-DIFFERENTIATION SPECIFIC"/>
    <property type="match status" value="1"/>
</dbReference>
<comment type="similarity">
    <text evidence="1">Belongs to the adenylyl cyclase class-3 family.</text>
</comment>
<evidence type="ECO:0000256" key="2">
    <source>
        <dbReference type="SAM" id="Phobius"/>
    </source>
</evidence>
<sequence>MWNRLKQFLWQNRGVLVATPSVTLLVIIIRAAGLLQSWEWEAYDLFMRLRPQQPQDQRVVIVGIDENDLHDRNESIMTDSSLAYLLEKLKTHKPRAIGLDIYRDLSVPPGYEALAKVFETTPHLIGIQKIVGQMGRETVAPPPILKAKDQVGANDLIFDPDNTVRRGLVQLSANNETIYSFSFRLAYLYLEKEKDVSLTVIKDPDIWKLGKTVFRPLEANDGGYVRTDAGGYQILINYRGGDRHFETVSMTDILEDRVPPDWGRDRVILVGKVGESFKDLFFTPYSNGVFKLPKPVSGVEIHANLTSEIISAALDGRPLIKTWPEPVEWLWILFWSGVGSVLCWQLRYTDGIKSFSWQKWGSFTLAGGILFCGSFAAFVQGWWIPLIPPMLSLSGSAVAITAYIARTALEVRKTFGRYLTDEVVAMLLEHPEASKLGGERRTLTILTSDLRGFTATSERISPEEVIKIINLYLGHMADVITKYQGTIDEFMGDGILVLFGAPTVKGDDARRAIACAIDMQLAMKTVNEQMKAWELPPLEMGIGIHTGEVVVGNIGSEKRTKYGVIGSQVNLTYRIESYTTGGQILISQQALDAAGQEILIIESEKEVRPKGVKEAITIYGVIGIAGEFNLILPKEEDIFCPLPEKIPIQYQILSGKHVGDFLINGKIVFLSAKRALIKIDNNSQEIPEGLTNIKLNLLFEQQFSELREDVYAKVLDQAAEPGSFYIQFTAKPPAIAAKLESIYQSILTTSTSAITH</sequence>
<evidence type="ECO:0000259" key="3">
    <source>
        <dbReference type="PROSITE" id="PS50125"/>
    </source>
</evidence>
<dbReference type="InterPro" id="IPR001054">
    <property type="entry name" value="A/G_cyclase"/>
</dbReference>
<dbReference type="STRING" id="497965.Cyan7822_0177"/>
<dbReference type="GO" id="GO:0006171">
    <property type="term" value="P:cAMP biosynthetic process"/>
    <property type="evidence" value="ECO:0007669"/>
    <property type="project" value="TreeGrafter"/>
</dbReference>
<dbReference type="AlphaFoldDB" id="E0UIN4"/>
<dbReference type="EMBL" id="CP002198">
    <property type="protein sequence ID" value="ADN12228.1"/>
    <property type="molecule type" value="Genomic_DNA"/>
</dbReference>
<dbReference type="InterPro" id="IPR007890">
    <property type="entry name" value="CHASE2"/>
</dbReference>
<evidence type="ECO:0000256" key="1">
    <source>
        <dbReference type="ARBA" id="ARBA00005381"/>
    </source>
</evidence>
<dbReference type="PANTHER" id="PTHR43081">
    <property type="entry name" value="ADENYLATE CYCLASE, TERMINAL-DIFFERENTIATION SPECIFIC-RELATED"/>
    <property type="match status" value="1"/>
</dbReference>
<reference evidence="5" key="1">
    <citation type="journal article" date="2011" name="MBio">
        <title>Novel metabolic attributes of the genus Cyanothece, comprising a group of unicellular nitrogen-fixing Cyanobacteria.</title>
        <authorList>
            <person name="Bandyopadhyay A."/>
            <person name="Elvitigala T."/>
            <person name="Welsh E."/>
            <person name="Stockel J."/>
            <person name="Liberton M."/>
            <person name="Min H."/>
            <person name="Sherman L.A."/>
            <person name="Pakrasi H.B."/>
        </authorList>
    </citation>
    <scope>NUCLEOTIDE SEQUENCE [LARGE SCALE GENOMIC DNA]</scope>
    <source>
        <strain evidence="5">PCC 7822</strain>
    </source>
</reference>
<evidence type="ECO:0000313" key="4">
    <source>
        <dbReference type="EMBL" id="ADN12228.1"/>
    </source>
</evidence>
<keyword evidence="2" id="KW-1133">Transmembrane helix</keyword>
<dbReference type="RefSeq" id="WP_013320338.1">
    <property type="nucleotide sequence ID" value="NC_014501.1"/>
</dbReference>
<dbReference type="HOGENOM" id="CLU_000445_85_1_3"/>
<dbReference type="CDD" id="cd07302">
    <property type="entry name" value="CHD"/>
    <property type="match status" value="1"/>
</dbReference>
<gene>
    <name evidence="4" type="ordered locus">Cyan7822_0177</name>
</gene>
<dbReference type="InterPro" id="IPR029787">
    <property type="entry name" value="Nucleotide_cyclase"/>
</dbReference>
<keyword evidence="2" id="KW-0812">Transmembrane</keyword>
<dbReference type="InterPro" id="IPR050697">
    <property type="entry name" value="Adenylyl/Guanylyl_Cyclase_3/4"/>
</dbReference>
<accession>E0UIN4</accession>
<dbReference type="KEGG" id="cyj:Cyan7822_0177"/>
<dbReference type="PROSITE" id="PS50125">
    <property type="entry name" value="GUANYLATE_CYCLASE_2"/>
    <property type="match status" value="1"/>
</dbReference>
<protein>
    <submittedName>
        <fullName evidence="4">Adenylate/guanylate cyclase with Chase sensor</fullName>
    </submittedName>
</protein>
<dbReference type="Pfam" id="PF05226">
    <property type="entry name" value="CHASE2"/>
    <property type="match status" value="1"/>
</dbReference>
<dbReference type="SMART" id="SM01080">
    <property type="entry name" value="CHASE2"/>
    <property type="match status" value="1"/>
</dbReference>
<dbReference type="eggNOG" id="COG2114">
    <property type="taxonomic scope" value="Bacteria"/>
</dbReference>
<dbReference type="Gene3D" id="3.30.70.1230">
    <property type="entry name" value="Nucleotide cyclase"/>
    <property type="match status" value="1"/>
</dbReference>
<organism evidence="4 5">
    <name type="scientific">Gloeothece verrucosa (strain PCC 7822)</name>
    <name type="common">Cyanothece sp. (strain PCC 7822)</name>
    <dbReference type="NCBI Taxonomy" id="497965"/>
    <lineage>
        <taxon>Bacteria</taxon>
        <taxon>Bacillati</taxon>
        <taxon>Cyanobacteriota</taxon>
        <taxon>Cyanophyceae</taxon>
        <taxon>Oscillatoriophycideae</taxon>
        <taxon>Chroococcales</taxon>
        <taxon>Aphanothecaceae</taxon>
        <taxon>Gloeothece</taxon>
        <taxon>Gloeothece verrucosa</taxon>
    </lineage>
</organism>
<dbReference type="SUPFAM" id="SSF55073">
    <property type="entry name" value="Nucleotide cyclase"/>
    <property type="match status" value="1"/>
</dbReference>
<dbReference type="GO" id="GO:0004016">
    <property type="term" value="F:adenylate cyclase activity"/>
    <property type="evidence" value="ECO:0007669"/>
    <property type="project" value="UniProtKB-ARBA"/>
</dbReference>
<dbReference type="Proteomes" id="UP000008206">
    <property type="component" value="Chromosome"/>
</dbReference>
<feature type="domain" description="Guanylate cyclase" evidence="3">
    <location>
        <begin position="444"/>
        <end position="576"/>
    </location>
</feature>
<dbReference type="OrthoDB" id="337251at2"/>
<evidence type="ECO:0000313" key="5">
    <source>
        <dbReference type="Proteomes" id="UP000008206"/>
    </source>
</evidence>
<feature type="transmembrane region" description="Helical" evidence="2">
    <location>
        <begin position="329"/>
        <end position="348"/>
    </location>
</feature>
<feature type="transmembrane region" description="Helical" evidence="2">
    <location>
        <begin position="360"/>
        <end position="384"/>
    </location>
</feature>
<dbReference type="eggNOG" id="COG4252">
    <property type="taxonomic scope" value="Bacteria"/>
</dbReference>
<proteinExistence type="inferred from homology"/>
<dbReference type="SMART" id="SM00044">
    <property type="entry name" value="CYCc"/>
    <property type="match status" value="1"/>
</dbReference>
<dbReference type="Pfam" id="PF00211">
    <property type="entry name" value="Guanylate_cyc"/>
    <property type="match status" value="1"/>
</dbReference>
<dbReference type="GO" id="GO:0035556">
    <property type="term" value="P:intracellular signal transduction"/>
    <property type="evidence" value="ECO:0007669"/>
    <property type="project" value="InterPro"/>
</dbReference>
<keyword evidence="5" id="KW-1185">Reference proteome</keyword>
<keyword evidence="2" id="KW-0472">Membrane</keyword>